<evidence type="ECO:0000256" key="2">
    <source>
        <dbReference type="ARBA" id="ARBA00022771"/>
    </source>
</evidence>
<keyword evidence="4" id="KW-0804">Transcription</keyword>
<dbReference type="Gene3D" id="2.20.25.10">
    <property type="match status" value="1"/>
</dbReference>
<dbReference type="AlphaFoldDB" id="A0A1D6FI80"/>
<evidence type="ECO:0000256" key="3">
    <source>
        <dbReference type="ARBA" id="ARBA00022833"/>
    </source>
</evidence>
<dbReference type="GO" id="GO:0003676">
    <property type="term" value="F:nucleic acid binding"/>
    <property type="evidence" value="ECO:0007669"/>
    <property type="project" value="InterPro"/>
</dbReference>
<dbReference type="InterPro" id="IPR001222">
    <property type="entry name" value="Znf_TFIIS"/>
</dbReference>
<dbReference type="OMA" id="HAMKKES"/>
<evidence type="ECO:0000313" key="4">
    <source>
        <dbReference type="EMBL" id="AQK91505.1"/>
    </source>
</evidence>
<dbReference type="GO" id="GO:0000428">
    <property type="term" value="C:DNA-directed RNA polymerase complex"/>
    <property type="evidence" value="ECO:0007669"/>
    <property type="project" value="UniProtKB-KW"/>
</dbReference>
<dbReference type="Pfam" id="PF01096">
    <property type="entry name" value="Zn_ribbon_TFIIS"/>
    <property type="match status" value="1"/>
</dbReference>
<protein>
    <submittedName>
        <fullName evidence="4">DNA-directed RNA polymerases II IV and V subunit 9A</fullName>
    </submittedName>
</protein>
<gene>
    <name evidence="4" type="ORF">ZEAMMB73_Zm00001d009215</name>
</gene>
<keyword evidence="1" id="KW-0479">Metal-binding</keyword>
<dbReference type="InParanoid" id="A0A1D6FI80"/>
<dbReference type="GO" id="GO:0006351">
    <property type="term" value="P:DNA-templated transcription"/>
    <property type="evidence" value="ECO:0007669"/>
    <property type="project" value="InterPro"/>
</dbReference>
<keyword evidence="2" id="KW-0863">Zinc-finger</keyword>
<organism evidence="4">
    <name type="scientific">Zea mays</name>
    <name type="common">Maize</name>
    <dbReference type="NCBI Taxonomy" id="4577"/>
    <lineage>
        <taxon>Eukaryota</taxon>
        <taxon>Viridiplantae</taxon>
        <taxon>Streptophyta</taxon>
        <taxon>Embryophyta</taxon>
        <taxon>Tracheophyta</taxon>
        <taxon>Spermatophyta</taxon>
        <taxon>Magnoliopsida</taxon>
        <taxon>Liliopsida</taxon>
        <taxon>Poales</taxon>
        <taxon>Poaceae</taxon>
        <taxon>PACMAD clade</taxon>
        <taxon>Panicoideae</taxon>
        <taxon>Andropogonodae</taxon>
        <taxon>Andropogoneae</taxon>
        <taxon>Tripsacinae</taxon>
        <taxon>Zea</taxon>
    </lineage>
</organism>
<reference evidence="4" key="1">
    <citation type="submission" date="2015-12" db="EMBL/GenBank/DDBJ databases">
        <title>Update maize B73 reference genome by single molecule sequencing technologies.</title>
        <authorList>
            <consortium name="Maize Genome Sequencing Project"/>
            <person name="Ware D."/>
        </authorList>
    </citation>
    <scope>NUCLEOTIDE SEQUENCE</scope>
    <source>
        <tissue evidence="4">Seedling</tissue>
    </source>
</reference>
<accession>A0A1D6FI80</accession>
<dbReference type="GO" id="GO:0008270">
    <property type="term" value="F:zinc ion binding"/>
    <property type="evidence" value="ECO:0007669"/>
    <property type="project" value="UniProtKB-KW"/>
</dbReference>
<proteinExistence type="predicted"/>
<sequence>MTLFFVCCSPDCGHRWRE</sequence>
<keyword evidence="4" id="KW-0240">DNA-directed RNA polymerase</keyword>
<dbReference type="EMBL" id="CM000784">
    <property type="protein sequence ID" value="AQK91505.1"/>
    <property type="molecule type" value="Genomic_DNA"/>
</dbReference>
<evidence type="ECO:0000256" key="1">
    <source>
        <dbReference type="ARBA" id="ARBA00022723"/>
    </source>
</evidence>
<dbReference type="SUPFAM" id="SSF57783">
    <property type="entry name" value="Zinc beta-ribbon"/>
    <property type="match status" value="1"/>
</dbReference>
<name>A0A1D6FI80_MAIZE</name>
<keyword evidence="3" id="KW-0862">Zinc</keyword>